<keyword evidence="4" id="KW-1185">Reference proteome</keyword>
<feature type="region of interest" description="Disordered" evidence="2">
    <location>
        <begin position="676"/>
        <end position="706"/>
    </location>
</feature>
<organism evidence="3 4">
    <name type="scientific">Paramecium primaurelia</name>
    <dbReference type="NCBI Taxonomy" id="5886"/>
    <lineage>
        <taxon>Eukaryota</taxon>
        <taxon>Sar</taxon>
        <taxon>Alveolata</taxon>
        <taxon>Ciliophora</taxon>
        <taxon>Intramacronucleata</taxon>
        <taxon>Oligohymenophorea</taxon>
        <taxon>Peniculida</taxon>
        <taxon>Parameciidae</taxon>
        <taxon>Paramecium</taxon>
    </lineage>
</organism>
<dbReference type="EMBL" id="CAJJDM010000017">
    <property type="protein sequence ID" value="CAD8053412.1"/>
    <property type="molecule type" value="Genomic_DNA"/>
</dbReference>
<evidence type="ECO:0000313" key="3">
    <source>
        <dbReference type="EMBL" id="CAD8053412.1"/>
    </source>
</evidence>
<proteinExistence type="predicted"/>
<feature type="coiled-coil region" evidence="1">
    <location>
        <begin position="331"/>
        <end position="369"/>
    </location>
</feature>
<protein>
    <submittedName>
        <fullName evidence="3">Uncharacterized protein</fullName>
    </submittedName>
</protein>
<evidence type="ECO:0000256" key="2">
    <source>
        <dbReference type="SAM" id="MobiDB-lite"/>
    </source>
</evidence>
<dbReference type="OMA" id="HIPIEQD"/>
<comment type="caution">
    <text evidence="3">The sequence shown here is derived from an EMBL/GenBank/DDBJ whole genome shotgun (WGS) entry which is preliminary data.</text>
</comment>
<gene>
    <name evidence="3" type="ORF">PPRIM_AZ9-3.1.T0200316</name>
</gene>
<accession>A0A8S1KKM8</accession>
<feature type="coiled-coil region" evidence="1">
    <location>
        <begin position="453"/>
        <end position="515"/>
    </location>
</feature>
<evidence type="ECO:0000256" key="1">
    <source>
        <dbReference type="SAM" id="Coils"/>
    </source>
</evidence>
<evidence type="ECO:0000313" key="4">
    <source>
        <dbReference type="Proteomes" id="UP000688137"/>
    </source>
</evidence>
<reference evidence="3" key="1">
    <citation type="submission" date="2021-01" db="EMBL/GenBank/DDBJ databases">
        <authorList>
            <consortium name="Genoscope - CEA"/>
            <person name="William W."/>
        </authorList>
    </citation>
    <scope>NUCLEOTIDE SEQUENCE</scope>
</reference>
<dbReference type="Proteomes" id="UP000688137">
    <property type="component" value="Unassembled WGS sequence"/>
</dbReference>
<keyword evidence="1" id="KW-0175">Coiled coil</keyword>
<sequence>MLKLIDKLCYTLKQQLEEYSLTNDILQTNIVRFVKDCVIYIFHIPIEYDIEQYFTIAEIDKTMFNIQQYLNSIQKKNHFKNIFMNEGFQSGEQSSSDEYDSIIQKKSKINKINLLEHKPTDITTTDNDITQLNTLQQLLYETNLKVIKRDEQILQMTTNYLKDIQHLKLMFLKQLENPGTEFYEVNYFDIKQSLEPELQNYIQDKFNQLQKQCQQTVQRYKIELTALSTECESHKRTIQVLLQNNTLQSIIKMLFLIEKDPYKIWKQIQDQVGNKIIFQVFENQIGGYGINYREIDELISKNSAGGRMFNRQKQLYEEQLKIMIDDNIQIISNMKQEIKNKEQIIDELLTSHQEDINKINDQFQEVLEQKLKEQQFNLSQEFEKQLKIQQKDLSDPQLIRKITLRCAFTRWIHYSKFYQLFVSELDEDSLYELKQRINQYLKQVNDEFTIKDYEKLIQNYQQAQYNIIKLEQEKNNNEQKIKSQSLEIQKHKNTILMLQQTIQSLKQELQNSESTIKLITKPFCSILQKIGYPSKINLLAILKSGINLDFLQNEDPEVQSSLITFFQLSISQQIIHQNKLKREAETITEFFDIRYPISQELNDDSNYQQQNRFQSPDVPLIQFQITDQAVSPKDQFNFQYIENKFPLKATQKTSNYTNQTPKSNQIQNQYSQINTPKINQKNEKKNESMIVKRDKKSQQQLLDTTSSGFQKQVEKVRRKEHLMIQEINYQDQGIQVDMDLQSIRFKNSPNVQFRDIEQNSPQQDILVIMRDDGDSRASSVTKRRSISQNNKKQQFNIPNQFINNQNLTLYQASKQKTQNRTIYSEQHQIQQNEKQGLGFLPSSPYNFYQELFKEKQKLQLKNYTIIKDQGIQIYNGNKRKIEPSIEGKHLQIPSYLK</sequence>
<feature type="compositionally biased region" description="Basic and acidic residues" evidence="2">
    <location>
        <begin position="680"/>
        <end position="692"/>
    </location>
</feature>
<name>A0A8S1KKM8_PARPR</name>
<dbReference type="AlphaFoldDB" id="A0A8S1KKM8"/>